<evidence type="ECO:0000259" key="6">
    <source>
        <dbReference type="SMART" id="SM00062"/>
    </source>
</evidence>
<dbReference type="PANTHER" id="PTHR35936">
    <property type="entry name" value="MEMBRANE-BOUND LYTIC MUREIN TRANSGLYCOSYLASE F"/>
    <property type="match status" value="1"/>
</dbReference>
<comment type="similarity">
    <text evidence="2 4">Belongs to the bacterial solute-binding protein 3 family.</text>
</comment>
<dbReference type="SUPFAM" id="SSF53850">
    <property type="entry name" value="Periplasmic binding protein-like II"/>
    <property type="match status" value="1"/>
</dbReference>
<keyword evidence="3 5" id="KW-0732">Signal</keyword>
<dbReference type="CDD" id="cd13711">
    <property type="entry name" value="PBP2_Ngo0372_TcyA"/>
    <property type="match status" value="1"/>
</dbReference>
<organism evidence="7 8">
    <name type="scientific">Candidatus Gemmiger avistercoris</name>
    <dbReference type="NCBI Taxonomy" id="2838606"/>
    <lineage>
        <taxon>Bacteria</taxon>
        <taxon>Bacillati</taxon>
        <taxon>Bacillota</taxon>
        <taxon>Clostridia</taxon>
        <taxon>Eubacteriales</taxon>
        <taxon>Gemmiger</taxon>
    </lineage>
</organism>
<accession>A0A9D2JNT2</accession>
<dbReference type="GO" id="GO:0030313">
    <property type="term" value="C:cell envelope"/>
    <property type="evidence" value="ECO:0007669"/>
    <property type="project" value="UniProtKB-SubCell"/>
</dbReference>
<evidence type="ECO:0000256" key="4">
    <source>
        <dbReference type="RuleBase" id="RU003744"/>
    </source>
</evidence>
<protein>
    <submittedName>
        <fullName evidence="7">Amino acid ABC transporter substrate-binding protein</fullName>
    </submittedName>
</protein>
<dbReference type="Gene3D" id="3.40.190.10">
    <property type="entry name" value="Periplasmic binding protein-like II"/>
    <property type="match status" value="2"/>
</dbReference>
<dbReference type="PANTHER" id="PTHR35936:SF35">
    <property type="entry name" value="L-CYSTINE-BINDING PROTEIN TCYJ"/>
    <property type="match status" value="1"/>
</dbReference>
<evidence type="ECO:0000256" key="3">
    <source>
        <dbReference type="ARBA" id="ARBA00022729"/>
    </source>
</evidence>
<sequence>MKNNKTLTAALALAMSAALLAGCSGTAAGSTPAGSAPATAENAGDSDLLDKIQQAGVMIVGTEGTYSPNSYHDENGDLVGFDVDVARGVAEHLGVEIQFVEAEWDSLFASMDSGRIDLVVNEVEASEERRQKYDFSEPYTYVHGALLVGADNTDITGFDDLAGKRAAQNMTSSWGQQAEAYGAELVSVDAVAQGIELILSGRADCMLNAETAFYDYLNKHPDAAVQIVAETDTTTSSCIPVPKGNERLVAAINEALDEMRASGELAALSEQYFGADVTSE</sequence>
<reference evidence="7" key="2">
    <citation type="submission" date="2021-04" db="EMBL/GenBank/DDBJ databases">
        <authorList>
            <person name="Gilroy R."/>
        </authorList>
    </citation>
    <scope>NUCLEOTIDE SEQUENCE</scope>
    <source>
        <strain evidence="7">CHK188-11489</strain>
    </source>
</reference>
<name>A0A9D2JNT2_9FIRM</name>
<evidence type="ECO:0000256" key="2">
    <source>
        <dbReference type="ARBA" id="ARBA00010333"/>
    </source>
</evidence>
<dbReference type="Pfam" id="PF00497">
    <property type="entry name" value="SBP_bac_3"/>
    <property type="match status" value="1"/>
</dbReference>
<dbReference type="Proteomes" id="UP000824105">
    <property type="component" value="Unassembled WGS sequence"/>
</dbReference>
<dbReference type="PROSITE" id="PS01039">
    <property type="entry name" value="SBP_BACTERIAL_3"/>
    <property type="match status" value="1"/>
</dbReference>
<feature type="chain" id="PRO_5038693325" evidence="5">
    <location>
        <begin position="22"/>
        <end position="280"/>
    </location>
</feature>
<feature type="signal peptide" evidence="5">
    <location>
        <begin position="1"/>
        <end position="21"/>
    </location>
</feature>
<dbReference type="InterPro" id="IPR001638">
    <property type="entry name" value="Solute-binding_3/MltF_N"/>
</dbReference>
<evidence type="ECO:0000256" key="5">
    <source>
        <dbReference type="SAM" id="SignalP"/>
    </source>
</evidence>
<dbReference type="SMART" id="SM00062">
    <property type="entry name" value="PBPb"/>
    <property type="match status" value="1"/>
</dbReference>
<feature type="domain" description="Solute-binding protein family 3/N-terminal" evidence="6">
    <location>
        <begin position="57"/>
        <end position="276"/>
    </location>
</feature>
<dbReference type="EMBL" id="DXBF01000021">
    <property type="protein sequence ID" value="HIZ61671.1"/>
    <property type="molecule type" value="Genomic_DNA"/>
</dbReference>
<gene>
    <name evidence="7" type="ORF">H9724_02740</name>
</gene>
<evidence type="ECO:0000313" key="8">
    <source>
        <dbReference type="Proteomes" id="UP000824105"/>
    </source>
</evidence>
<evidence type="ECO:0000256" key="1">
    <source>
        <dbReference type="ARBA" id="ARBA00004196"/>
    </source>
</evidence>
<dbReference type="InterPro" id="IPR018313">
    <property type="entry name" value="SBP_3_CS"/>
</dbReference>
<comment type="subcellular location">
    <subcellularLocation>
        <location evidence="1">Cell envelope</location>
    </subcellularLocation>
</comment>
<evidence type="ECO:0000313" key="7">
    <source>
        <dbReference type="EMBL" id="HIZ61671.1"/>
    </source>
</evidence>
<reference evidence="7" key="1">
    <citation type="journal article" date="2021" name="PeerJ">
        <title>Extensive microbial diversity within the chicken gut microbiome revealed by metagenomics and culture.</title>
        <authorList>
            <person name="Gilroy R."/>
            <person name="Ravi A."/>
            <person name="Getino M."/>
            <person name="Pursley I."/>
            <person name="Horton D.L."/>
            <person name="Alikhan N.F."/>
            <person name="Baker D."/>
            <person name="Gharbi K."/>
            <person name="Hall N."/>
            <person name="Watson M."/>
            <person name="Adriaenssens E.M."/>
            <person name="Foster-Nyarko E."/>
            <person name="Jarju S."/>
            <person name="Secka A."/>
            <person name="Antonio M."/>
            <person name="Oren A."/>
            <person name="Chaudhuri R.R."/>
            <person name="La Ragione R."/>
            <person name="Hildebrand F."/>
            <person name="Pallen M.J."/>
        </authorList>
    </citation>
    <scope>NUCLEOTIDE SEQUENCE</scope>
    <source>
        <strain evidence="7">CHK188-11489</strain>
    </source>
</reference>
<dbReference type="PROSITE" id="PS51257">
    <property type="entry name" value="PROKAR_LIPOPROTEIN"/>
    <property type="match status" value="1"/>
</dbReference>
<comment type="caution">
    <text evidence="7">The sequence shown here is derived from an EMBL/GenBank/DDBJ whole genome shotgun (WGS) entry which is preliminary data.</text>
</comment>
<dbReference type="AlphaFoldDB" id="A0A9D2JNT2"/>
<proteinExistence type="inferred from homology"/>